<dbReference type="InterPro" id="IPR009071">
    <property type="entry name" value="HMG_box_dom"/>
</dbReference>
<keyword evidence="2 3" id="KW-0539">Nucleus</keyword>
<dbReference type="InterPro" id="IPR036910">
    <property type="entry name" value="HMG_box_dom_sf"/>
</dbReference>
<feature type="non-terminal residue" evidence="5">
    <location>
        <position position="1"/>
    </location>
</feature>
<evidence type="ECO:0000256" key="3">
    <source>
        <dbReference type="PROSITE-ProRule" id="PRU00267"/>
    </source>
</evidence>
<dbReference type="SUPFAM" id="SSF47095">
    <property type="entry name" value="HMG-box"/>
    <property type="match status" value="1"/>
</dbReference>
<keyword evidence="6" id="KW-1185">Reference proteome</keyword>
<proteinExistence type="predicted"/>
<dbReference type="InterPro" id="IPR051965">
    <property type="entry name" value="ChromReg_NeuronalGeneExpr"/>
</dbReference>
<evidence type="ECO:0000259" key="4">
    <source>
        <dbReference type="PROSITE" id="PS50118"/>
    </source>
</evidence>
<gene>
    <name evidence="5" type="ORF">OESDEN_23252</name>
</gene>
<protein>
    <recommendedName>
        <fullName evidence="4">HMG box domain-containing protein</fullName>
    </recommendedName>
</protein>
<dbReference type="Gene3D" id="1.10.30.10">
    <property type="entry name" value="High mobility group box domain"/>
    <property type="match status" value="1"/>
</dbReference>
<dbReference type="AlphaFoldDB" id="A0A0B1RVQ4"/>
<dbReference type="PANTHER" id="PTHR46040:SF3">
    <property type="entry name" value="HIGH MOBILITY GROUP PROTEIN 2"/>
    <property type="match status" value="1"/>
</dbReference>
<feature type="DNA-binding region" description="HMG box" evidence="3">
    <location>
        <begin position="1"/>
        <end position="56"/>
    </location>
</feature>
<feature type="domain" description="HMG box" evidence="4">
    <location>
        <begin position="1"/>
        <end position="56"/>
    </location>
</feature>
<dbReference type="EMBL" id="KN611070">
    <property type="protein sequence ID" value="KHJ77128.1"/>
    <property type="molecule type" value="Genomic_DNA"/>
</dbReference>
<organism evidence="5 6">
    <name type="scientific">Oesophagostomum dentatum</name>
    <name type="common">Nodular worm</name>
    <dbReference type="NCBI Taxonomy" id="61180"/>
    <lineage>
        <taxon>Eukaryota</taxon>
        <taxon>Metazoa</taxon>
        <taxon>Ecdysozoa</taxon>
        <taxon>Nematoda</taxon>
        <taxon>Chromadorea</taxon>
        <taxon>Rhabditida</taxon>
        <taxon>Rhabditina</taxon>
        <taxon>Rhabditomorpha</taxon>
        <taxon>Strongyloidea</taxon>
        <taxon>Strongylidae</taxon>
        <taxon>Oesophagostomum</taxon>
    </lineage>
</organism>
<dbReference type="GO" id="GO:0010468">
    <property type="term" value="P:regulation of gene expression"/>
    <property type="evidence" value="ECO:0007669"/>
    <property type="project" value="TreeGrafter"/>
</dbReference>
<dbReference type="Pfam" id="PF00505">
    <property type="entry name" value="HMG_box"/>
    <property type="match status" value="1"/>
</dbReference>
<dbReference type="GO" id="GO:0005634">
    <property type="term" value="C:nucleus"/>
    <property type="evidence" value="ECO:0007669"/>
    <property type="project" value="UniProtKB-UniRule"/>
</dbReference>
<keyword evidence="1 3" id="KW-0238">DNA-binding</keyword>
<dbReference type="PROSITE" id="PS50118">
    <property type="entry name" value="HMG_BOX_2"/>
    <property type="match status" value="1"/>
</dbReference>
<feature type="non-terminal residue" evidence="5">
    <location>
        <position position="119"/>
    </location>
</feature>
<dbReference type="Proteomes" id="UP000053660">
    <property type="component" value="Unassembled WGS sequence"/>
</dbReference>
<evidence type="ECO:0000256" key="2">
    <source>
        <dbReference type="ARBA" id="ARBA00023242"/>
    </source>
</evidence>
<reference evidence="5 6" key="1">
    <citation type="submission" date="2014-03" db="EMBL/GenBank/DDBJ databases">
        <title>Draft genome of the hookworm Oesophagostomum dentatum.</title>
        <authorList>
            <person name="Mitreva M."/>
        </authorList>
    </citation>
    <scope>NUCLEOTIDE SEQUENCE [LARGE SCALE GENOMIC DNA]</scope>
    <source>
        <strain evidence="5 6">OD-Hann</strain>
    </source>
</reference>
<evidence type="ECO:0000313" key="5">
    <source>
        <dbReference type="EMBL" id="KHJ77128.1"/>
    </source>
</evidence>
<accession>A0A0B1RVQ4</accession>
<dbReference type="GO" id="GO:0003677">
    <property type="term" value="F:DNA binding"/>
    <property type="evidence" value="ECO:0007669"/>
    <property type="project" value="UniProtKB-UniRule"/>
</dbReference>
<evidence type="ECO:0000313" key="6">
    <source>
        <dbReference type="Proteomes" id="UP000053660"/>
    </source>
</evidence>
<sequence length="119" mass="14126">SRRSRYGTVKQGCDQKSINIALAAEWQGLTDEERKPFLDLAIKERQQYEVELKAYEKTEHYREFMAKRERILRLRKQRRKLGVDTKEEFDESLELEDSILEDSKKDVKTAKSEAKEEVS</sequence>
<dbReference type="PANTHER" id="PTHR46040">
    <property type="entry name" value="HIGH MOBILITY GROUP PROTEIN 2"/>
    <property type="match status" value="1"/>
</dbReference>
<evidence type="ECO:0000256" key="1">
    <source>
        <dbReference type="ARBA" id="ARBA00023125"/>
    </source>
</evidence>
<dbReference type="OrthoDB" id="3213154at2759"/>
<name>A0A0B1RVQ4_OESDE</name>